<comment type="subcellular location">
    <subcellularLocation>
        <location evidence="1 11 12">Nucleus</location>
    </subcellularLocation>
</comment>
<dbReference type="GO" id="GO:0005634">
    <property type="term" value="C:nucleus"/>
    <property type="evidence" value="ECO:0007669"/>
    <property type="project" value="UniProtKB-SubCell"/>
</dbReference>
<dbReference type="InterPro" id="IPR017970">
    <property type="entry name" value="Homeobox_CS"/>
</dbReference>
<keyword evidence="9 11" id="KW-0539">Nucleus</keyword>
<keyword evidence="5" id="KW-0805">Transcription regulation</keyword>
<keyword evidence="16" id="KW-1185">Reference proteome</keyword>
<protein>
    <recommendedName>
        <fullName evidence="14">Homeobox domain-containing protein</fullName>
    </recommendedName>
</protein>
<dbReference type="SMART" id="SM00389">
    <property type="entry name" value="HOX"/>
    <property type="match status" value="1"/>
</dbReference>
<evidence type="ECO:0000256" key="11">
    <source>
        <dbReference type="PROSITE-ProRule" id="PRU00108"/>
    </source>
</evidence>
<dbReference type="InterPro" id="IPR001356">
    <property type="entry name" value="HD"/>
</dbReference>
<keyword evidence="8" id="KW-0804">Transcription</keyword>
<name>A0ABD2QFU0_9PLAT</name>
<dbReference type="PANTHER" id="PTHR46799:SF1">
    <property type="entry name" value="HOMEOBOX PROTEIN UNC-4 HOMOLOG"/>
    <property type="match status" value="1"/>
</dbReference>
<gene>
    <name evidence="15" type="ORF">Ciccas_003170</name>
</gene>
<dbReference type="CDD" id="cd00086">
    <property type="entry name" value="homeodomain"/>
    <property type="match status" value="1"/>
</dbReference>
<feature type="region of interest" description="Disordered" evidence="13">
    <location>
        <begin position="185"/>
        <end position="205"/>
    </location>
</feature>
<dbReference type="GO" id="GO:0030154">
    <property type="term" value="P:cell differentiation"/>
    <property type="evidence" value="ECO:0007669"/>
    <property type="project" value="UniProtKB-KW"/>
</dbReference>
<sequence>MDGYVNSVCASINPLQYLASLPFIEQEAEANHMQVTSTESQFSHFDCQLKMEKSVKDDEDSSSGNNRRCRTNFTGTQLAEMETVFQMSHYPGMSIRTQLASKLGLAESRIQVWFQNRRAKWRKRENTRKGPGRPAHNAQPLTCSGEPISAEELAKRDAQRAEKRKRKMEERRAKLEIKKRTMYKEENSEACSTFSTASPGESAMGRVTGGSSFSISGLLNSEWKSTGAL</sequence>
<feature type="DNA-binding region" description="Homeobox" evidence="11">
    <location>
        <begin position="66"/>
        <end position="125"/>
    </location>
</feature>
<proteinExistence type="inferred from homology"/>
<feature type="region of interest" description="Disordered" evidence="13">
    <location>
        <begin position="121"/>
        <end position="173"/>
    </location>
</feature>
<evidence type="ECO:0000256" key="13">
    <source>
        <dbReference type="SAM" id="MobiDB-lite"/>
    </source>
</evidence>
<feature type="compositionally biased region" description="Basic and acidic residues" evidence="13">
    <location>
        <begin position="152"/>
        <end position="173"/>
    </location>
</feature>
<keyword evidence="7 11" id="KW-0371">Homeobox</keyword>
<keyword evidence="3" id="KW-0221">Differentiation</keyword>
<dbReference type="Pfam" id="PF00046">
    <property type="entry name" value="Homeodomain"/>
    <property type="match status" value="1"/>
</dbReference>
<dbReference type="Proteomes" id="UP001626550">
    <property type="component" value="Unassembled WGS sequence"/>
</dbReference>
<evidence type="ECO:0000256" key="12">
    <source>
        <dbReference type="RuleBase" id="RU000682"/>
    </source>
</evidence>
<organism evidence="15 16">
    <name type="scientific">Cichlidogyrus casuarinus</name>
    <dbReference type="NCBI Taxonomy" id="1844966"/>
    <lineage>
        <taxon>Eukaryota</taxon>
        <taxon>Metazoa</taxon>
        <taxon>Spiralia</taxon>
        <taxon>Lophotrochozoa</taxon>
        <taxon>Platyhelminthes</taxon>
        <taxon>Monogenea</taxon>
        <taxon>Monopisthocotylea</taxon>
        <taxon>Dactylogyridea</taxon>
        <taxon>Ancyrocephalidae</taxon>
        <taxon>Cichlidogyrus</taxon>
    </lineage>
</organism>
<evidence type="ECO:0000256" key="10">
    <source>
        <dbReference type="ARBA" id="ARBA00038351"/>
    </source>
</evidence>
<evidence type="ECO:0000256" key="9">
    <source>
        <dbReference type="ARBA" id="ARBA00023242"/>
    </source>
</evidence>
<evidence type="ECO:0000256" key="5">
    <source>
        <dbReference type="ARBA" id="ARBA00023015"/>
    </source>
</evidence>
<dbReference type="EMBL" id="JBJKFK010000279">
    <property type="protein sequence ID" value="KAL3318177.1"/>
    <property type="molecule type" value="Genomic_DNA"/>
</dbReference>
<dbReference type="PANTHER" id="PTHR46799">
    <property type="entry name" value="HOMEOBOX PROTEIN UNC-4 HOMOLOG"/>
    <property type="match status" value="1"/>
</dbReference>
<dbReference type="InterPro" id="IPR009057">
    <property type="entry name" value="Homeodomain-like_sf"/>
</dbReference>
<evidence type="ECO:0000256" key="3">
    <source>
        <dbReference type="ARBA" id="ARBA00022782"/>
    </source>
</evidence>
<feature type="domain" description="Homeobox" evidence="14">
    <location>
        <begin position="64"/>
        <end position="124"/>
    </location>
</feature>
<keyword evidence="6 11" id="KW-0238">DNA-binding</keyword>
<feature type="compositionally biased region" description="Polar residues" evidence="13">
    <location>
        <begin position="189"/>
        <end position="199"/>
    </location>
</feature>
<comment type="similarity">
    <text evidence="10">Belongs to the paired homeobox family. Unc-4 subfamily.</text>
</comment>
<evidence type="ECO:0000256" key="7">
    <source>
        <dbReference type="ARBA" id="ARBA00023155"/>
    </source>
</evidence>
<dbReference type="PROSITE" id="PS00027">
    <property type="entry name" value="HOMEOBOX_1"/>
    <property type="match status" value="1"/>
</dbReference>
<dbReference type="Gene3D" id="1.10.10.60">
    <property type="entry name" value="Homeodomain-like"/>
    <property type="match status" value="1"/>
</dbReference>
<reference evidence="15 16" key="1">
    <citation type="submission" date="2024-11" db="EMBL/GenBank/DDBJ databases">
        <title>Adaptive evolution of stress response genes in parasites aligns with host niche diversity.</title>
        <authorList>
            <person name="Hahn C."/>
            <person name="Resl P."/>
        </authorList>
    </citation>
    <scope>NUCLEOTIDE SEQUENCE [LARGE SCALE GENOMIC DNA]</scope>
    <source>
        <strain evidence="15">EGGRZ-B1_66</strain>
        <tissue evidence="15">Body</tissue>
    </source>
</reference>
<evidence type="ECO:0000256" key="1">
    <source>
        <dbReference type="ARBA" id="ARBA00004123"/>
    </source>
</evidence>
<dbReference type="SUPFAM" id="SSF46689">
    <property type="entry name" value="Homeodomain-like"/>
    <property type="match status" value="1"/>
</dbReference>
<evidence type="ECO:0000256" key="8">
    <source>
        <dbReference type="ARBA" id="ARBA00023163"/>
    </source>
</evidence>
<evidence type="ECO:0000313" key="16">
    <source>
        <dbReference type="Proteomes" id="UP001626550"/>
    </source>
</evidence>
<dbReference type="PROSITE" id="PS50071">
    <property type="entry name" value="HOMEOBOX_2"/>
    <property type="match status" value="1"/>
</dbReference>
<dbReference type="FunFam" id="1.10.10.60:FF:000679">
    <property type="entry name" value="Homeobox protein aristaless"/>
    <property type="match status" value="1"/>
</dbReference>
<evidence type="ECO:0000256" key="2">
    <source>
        <dbReference type="ARBA" id="ARBA00022473"/>
    </source>
</evidence>
<dbReference type="GO" id="GO:0003677">
    <property type="term" value="F:DNA binding"/>
    <property type="evidence" value="ECO:0007669"/>
    <property type="project" value="UniProtKB-UniRule"/>
</dbReference>
<accession>A0ABD2QFU0</accession>
<keyword evidence="4" id="KW-0524">Neurogenesis</keyword>
<evidence type="ECO:0000259" key="14">
    <source>
        <dbReference type="PROSITE" id="PS50071"/>
    </source>
</evidence>
<keyword evidence="2" id="KW-0217">Developmental protein</keyword>
<dbReference type="AlphaFoldDB" id="A0ABD2QFU0"/>
<evidence type="ECO:0000256" key="6">
    <source>
        <dbReference type="ARBA" id="ARBA00023125"/>
    </source>
</evidence>
<dbReference type="GO" id="GO:0007399">
    <property type="term" value="P:nervous system development"/>
    <property type="evidence" value="ECO:0007669"/>
    <property type="project" value="UniProtKB-KW"/>
</dbReference>
<comment type="caution">
    <text evidence="15">The sequence shown here is derived from an EMBL/GenBank/DDBJ whole genome shotgun (WGS) entry which is preliminary data.</text>
</comment>
<dbReference type="PRINTS" id="PR00031">
    <property type="entry name" value="HTHREPRESSR"/>
</dbReference>
<evidence type="ECO:0000313" key="15">
    <source>
        <dbReference type="EMBL" id="KAL3318177.1"/>
    </source>
</evidence>
<evidence type="ECO:0000256" key="4">
    <source>
        <dbReference type="ARBA" id="ARBA00022902"/>
    </source>
</evidence>
<dbReference type="InterPro" id="IPR000047">
    <property type="entry name" value="HTH_motif"/>
</dbReference>